<dbReference type="InterPro" id="IPR035513">
    <property type="entry name" value="Invertase/methylesterase_inhib"/>
</dbReference>
<feature type="domain" description="Pectinesterase inhibitor" evidence="4">
    <location>
        <begin position="165"/>
        <end position="275"/>
    </location>
</feature>
<dbReference type="InterPro" id="IPR006501">
    <property type="entry name" value="Pectinesterase_inhib_dom"/>
</dbReference>
<dbReference type="Pfam" id="PF04043">
    <property type="entry name" value="PMEI"/>
    <property type="match status" value="1"/>
</dbReference>
<keyword evidence="7" id="KW-1185">Reference proteome</keyword>
<dbReference type="InterPro" id="IPR034086">
    <property type="entry name" value="PMEI_plant"/>
</dbReference>
<name>D7LNS7_ARALL</name>
<dbReference type="Proteomes" id="UP000008694">
    <property type="component" value="Unassembled WGS sequence"/>
</dbReference>
<dbReference type="PANTHER" id="PTHR36710:SF17">
    <property type="entry name" value="PLANT INVERTASE_PECTIN METHYLESTERASE INHIBITOR SUPERFAMILY PROTEIN"/>
    <property type="match status" value="1"/>
</dbReference>
<evidence type="ECO:0000313" key="6">
    <source>
        <dbReference type="EMBL" id="EFH51925.1"/>
    </source>
</evidence>
<accession>D7LNS7</accession>
<dbReference type="CDD" id="cd15797">
    <property type="entry name" value="PMEI"/>
    <property type="match status" value="1"/>
</dbReference>
<dbReference type="PANTHER" id="PTHR36710">
    <property type="entry name" value="PECTINESTERASE INHIBITOR-LIKE"/>
    <property type="match status" value="1"/>
</dbReference>
<keyword evidence="1" id="KW-0732">Signal</keyword>
<dbReference type="Gramene" id="Al_scaffold_0005_1178">
    <property type="protein sequence ID" value="Al_scaffold_0005_1178"/>
    <property type="gene ID" value="Al_scaffold_0005_1178"/>
</dbReference>
<dbReference type="STRING" id="81972.D7LNS7"/>
<keyword evidence="2" id="KW-1015">Disulfide bond</keyword>
<evidence type="ECO:0000256" key="3">
    <source>
        <dbReference type="ARBA" id="ARBA00038471"/>
    </source>
</evidence>
<evidence type="ECO:0000256" key="1">
    <source>
        <dbReference type="ARBA" id="ARBA00022729"/>
    </source>
</evidence>
<gene>
    <name evidence="6" type="ORF">ARALYDRAFT_665143</name>
</gene>
<dbReference type="eggNOG" id="KOG1221">
    <property type="taxonomic scope" value="Eukaryota"/>
</dbReference>
<dbReference type="Gene3D" id="1.20.140.40">
    <property type="entry name" value="Invertase/pectin methylesterase inhibitor family protein"/>
    <property type="match status" value="1"/>
</dbReference>
<dbReference type="SUPFAM" id="SSF101148">
    <property type="entry name" value="Plant invertase/pectin methylesterase inhibitor"/>
    <property type="match status" value="1"/>
</dbReference>
<protein>
    <submittedName>
        <fullName evidence="6">Predicted protein</fullName>
    </submittedName>
</protein>
<dbReference type="GO" id="GO:0046910">
    <property type="term" value="F:pectinesterase inhibitor activity"/>
    <property type="evidence" value="ECO:0007669"/>
    <property type="project" value="InterPro"/>
</dbReference>
<evidence type="ECO:0000313" key="7">
    <source>
        <dbReference type="Proteomes" id="UP000008694"/>
    </source>
</evidence>
<dbReference type="HOGENOM" id="CLU_858815_0_0_1"/>
<reference evidence="7" key="1">
    <citation type="journal article" date="2011" name="Nat. Genet.">
        <title>The Arabidopsis lyrata genome sequence and the basis of rapid genome size change.</title>
        <authorList>
            <person name="Hu T.T."/>
            <person name="Pattyn P."/>
            <person name="Bakker E.G."/>
            <person name="Cao J."/>
            <person name="Cheng J.-F."/>
            <person name="Clark R.M."/>
            <person name="Fahlgren N."/>
            <person name="Fawcett J.A."/>
            <person name="Grimwood J."/>
            <person name="Gundlach H."/>
            <person name="Haberer G."/>
            <person name="Hollister J.D."/>
            <person name="Ossowski S."/>
            <person name="Ottilar R.P."/>
            <person name="Salamov A.A."/>
            <person name="Schneeberger K."/>
            <person name="Spannagl M."/>
            <person name="Wang X."/>
            <person name="Yang L."/>
            <person name="Nasrallah M.E."/>
            <person name="Bergelson J."/>
            <person name="Carrington J.C."/>
            <person name="Gaut B.S."/>
            <person name="Schmutz J."/>
            <person name="Mayer K.F.X."/>
            <person name="Van de Peer Y."/>
            <person name="Grigoriev I.V."/>
            <person name="Nordborg M."/>
            <person name="Weigel D."/>
            <person name="Guo Y.-L."/>
        </authorList>
    </citation>
    <scope>NUCLEOTIDE SEQUENCE [LARGE SCALE GENOMIC DNA]</scope>
    <source>
        <strain evidence="7">cv. MN47</strain>
    </source>
</reference>
<dbReference type="InterPro" id="IPR052421">
    <property type="entry name" value="PCW_Enzyme_Inhibitor"/>
</dbReference>
<evidence type="ECO:0000259" key="4">
    <source>
        <dbReference type="Pfam" id="PF04043"/>
    </source>
</evidence>
<dbReference type="AlphaFoldDB" id="D7LNS7"/>
<evidence type="ECO:0000256" key="2">
    <source>
        <dbReference type="ARBA" id="ARBA00023157"/>
    </source>
</evidence>
<dbReference type="InterPro" id="IPR013120">
    <property type="entry name" value="FAR_NAD-bd"/>
</dbReference>
<comment type="similarity">
    <text evidence="3">Belongs to the PMEI family.</text>
</comment>
<proteinExistence type="inferred from homology"/>
<dbReference type="Pfam" id="PF07993">
    <property type="entry name" value="NAD_binding_4"/>
    <property type="match status" value="1"/>
</dbReference>
<evidence type="ECO:0000259" key="5">
    <source>
        <dbReference type="Pfam" id="PF07993"/>
    </source>
</evidence>
<dbReference type="NCBIfam" id="TIGR01614">
    <property type="entry name" value="PME_inhib"/>
    <property type="match status" value="1"/>
</dbReference>
<feature type="domain" description="Thioester reductase (TE)" evidence="5">
    <location>
        <begin position="10"/>
        <end position="81"/>
    </location>
</feature>
<dbReference type="EMBL" id="GL348717">
    <property type="protein sequence ID" value="EFH51925.1"/>
    <property type="molecule type" value="Genomic_DNA"/>
</dbReference>
<organism evidence="7">
    <name type="scientific">Arabidopsis lyrata subsp. lyrata</name>
    <name type="common">Lyre-leaved rock-cress</name>
    <dbReference type="NCBI Taxonomy" id="81972"/>
    <lineage>
        <taxon>Eukaryota</taxon>
        <taxon>Viridiplantae</taxon>
        <taxon>Streptophyta</taxon>
        <taxon>Embryophyta</taxon>
        <taxon>Tracheophyta</taxon>
        <taxon>Spermatophyta</taxon>
        <taxon>Magnoliopsida</taxon>
        <taxon>eudicotyledons</taxon>
        <taxon>Gunneridae</taxon>
        <taxon>Pentapetalae</taxon>
        <taxon>rosids</taxon>
        <taxon>malvids</taxon>
        <taxon>Brassicales</taxon>
        <taxon>Brassicaceae</taxon>
        <taxon>Camelineae</taxon>
        <taxon>Arabidopsis</taxon>
    </lineage>
</organism>
<sequence length="324" mass="37579">MWTGDHTKVAPNLRKLYLLLRASDEKSATERFWERTCFDVVKKKYVITIVNGDIFLDDLGLHHQDSELEHQMVHQGKNVRMAKHIRVHESNGRNVGRCKKVKYVGGDNSSFDYYQHFQRTILRLDRENQILADMVVNAMLVSMAVRAGRQKEMIYHFSTMVTTDEIRTLCTKAGVKSSLCFEVLKATPEIAKLDFFGLAKYLINYHAQNISDTLKQFKLSGGYIPDIDSEYRLCKELYKDALDKCPYALKYLAAKDYYNFKFMVAQTMGDMNNCIYDELSTMKPVPQFFITKTNDIQEIGYFIIVFVHCFIQNEPIDCGNSRDL</sequence>